<evidence type="ECO:0000256" key="1">
    <source>
        <dbReference type="SAM" id="SignalP"/>
    </source>
</evidence>
<evidence type="ECO:0000313" key="3">
    <source>
        <dbReference type="Proteomes" id="UP001610563"/>
    </source>
</evidence>
<keyword evidence="1" id="KW-0732">Signal</keyword>
<reference evidence="2 3" key="1">
    <citation type="submission" date="2024-07" db="EMBL/GenBank/DDBJ databases">
        <title>Section-level genome sequencing and comparative genomics of Aspergillus sections Usti and Cavernicolus.</title>
        <authorList>
            <consortium name="Lawrence Berkeley National Laboratory"/>
            <person name="Nybo J.L."/>
            <person name="Vesth T.C."/>
            <person name="Theobald S."/>
            <person name="Frisvad J.C."/>
            <person name="Larsen T.O."/>
            <person name="Kjaerboelling I."/>
            <person name="Rothschild-Mancinelli K."/>
            <person name="Lyhne E.K."/>
            <person name="Kogle M.E."/>
            <person name="Barry K."/>
            <person name="Clum A."/>
            <person name="Na H."/>
            <person name="Ledsgaard L."/>
            <person name="Lin J."/>
            <person name="Lipzen A."/>
            <person name="Kuo A."/>
            <person name="Riley R."/>
            <person name="Mondo S."/>
            <person name="Labutti K."/>
            <person name="Haridas S."/>
            <person name="Pangalinan J."/>
            <person name="Salamov A.A."/>
            <person name="Simmons B.A."/>
            <person name="Magnuson J.K."/>
            <person name="Chen J."/>
            <person name="Drula E."/>
            <person name="Henrissat B."/>
            <person name="Wiebenga A."/>
            <person name="Lubbers R.J."/>
            <person name="Gomes A.C."/>
            <person name="Makela M.R."/>
            <person name="Stajich J."/>
            <person name="Grigoriev I.V."/>
            <person name="Mortensen U.H."/>
            <person name="De Vries R.P."/>
            <person name="Baker S.E."/>
            <person name="Andersen M.R."/>
        </authorList>
    </citation>
    <scope>NUCLEOTIDE SEQUENCE [LARGE SCALE GENOMIC DNA]</scope>
    <source>
        <strain evidence="2 3">CBS 209.92</strain>
    </source>
</reference>
<accession>A0ABR4FHU4</accession>
<name>A0ABR4FHU4_9EURO</name>
<dbReference type="InterPro" id="IPR021986">
    <property type="entry name" value="Spherulin4"/>
</dbReference>
<dbReference type="InterPro" id="IPR036514">
    <property type="entry name" value="SGNH_hydro_sf"/>
</dbReference>
<organism evidence="2 3">
    <name type="scientific">Aspergillus keveii</name>
    <dbReference type="NCBI Taxonomy" id="714993"/>
    <lineage>
        <taxon>Eukaryota</taxon>
        <taxon>Fungi</taxon>
        <taxon>Dikarya</taxon>
        <taxon>Ascomycota</taxon>
        <taxon>Pezizomycotina</taxon>
        <taxon>Eurotiomycetes</taxon>
        <taxon>Eurotiomycetidae</taxon>
        <taxon>Eurotiales</taxon>
        <taxon>Aspergillaceae</taxon>
        <taxon>Aspergillus</taxon>
        <taxon>Aspergillus subgen. Nidulantes</taxon>
    </lineage>
</organism>
<evidence type="ECO:0000313" key="2">
    <source>
        <dbReference type="EMBL" id="KAL2782807.1"/>
    </source>
</evidence>
<dbReference type="EMBL" id="JBFTWV010000315">
    <property type="protein sequence ID" value="KAL2782807.1"/>
    <property type="molecule type" value="Genomic_DNA"/>
</dbReference>
<sequence length="912" mass="99416">MRLTHHLPIWGLFTVRGLLAQDIDYSATAQSISAALADPSFVPYTRPTEKITEFIALGDSYTAAYPRQMAQDADNWAFINNDDGALPRFSFHAYTGDKVQDLVVHQLKQGAYREGDDLPRNQPFGKPQIAVVTIGGNDAGLSDILNNCIYRAIGFGNCQDTIKSLKDRLKSGSFKEEVSVGLYHVAHAGRTAGGANPRESFQVFVLEYVSFFAMGPECNDYSWSYWGWSTPKLSQKLRQDLNDLVHMVNAAVKAAAEDLKRIGVIYVEGLQDAYDGHRYCEAGASHDMTEYSVWFWSKDAHFNTPSEGPGDPNNAASTETFDPAQALIDFMFPGQGRLASEATESNPPWEWEGADKYPDFQSLLDAIQAAAGEEDGAGIQFPVPFNMMRSFHPKGTASGIHAEKLFKAIADNRGVGGSGGDGGQQIAIASYINPLGDPASWSRLLAYDTGKVSVLVANVLNGPDYVVDESWKSVIDQAAAQGKKIIGYVRTGYLGVSQQQFTTRLGSRDLADWASQIEQDIDKWYELYGNSLGGIFFDEGWPDCGPNNIYADLYAYIDDYTKKKHPGAYTVLNPGSLIAQCYEDVMDTLLTFENTLDAYQNSYVPNDWTPKDPRKIWHIIYNVPQDQIGTVAELAASRNIGLIEITDDVHPNPYDSLPNEAYMQAVLGVVTGGKPPVREPADVTNSYVAGLPGDVTIASSDYSSVTLTWSSVPNALGYAVYMNSQQVLELPGSLTRATIGMIDPGTSGISFEVRTVLSSSSGGGTPRIISAGTKSLPSDGSIANVGFTQSSGTVTYTADVLVPYAFVRLFIGKDQPDPGIGRGWPIQAAELTNQGVAQHQIVNWLVEGNDFYSGLYEYTGAWYETTAANADWSWASIGEAKQTQDGYTYTWSVPLGGTGAVPKELFQYLTRP</sequence>
<keyword evidence="3" id="KW-1185">Reference proteome</keyword>
<protein>
    <submittedName>
        <fullName evidence="2">Spherulation-specific family 4-domain-containing protein</fullName>
    </submittedName>
</protein>
<dbReference type="Pfam" id="PF12138">
    <property type="entry name" value="Spherulin4"/>
    <property type="match status" value="1"/>
</dbReference>
<comment type="caution">
    <text evidence="2">The sequence shown here is derived from an EMBL/GenBank/DDBJ whole genome shotgun (WGS) entry which is preliminary data.</text>
</comment>
<dbReference type="PANTHER" id="PTHR35040:SF7">
    <property type="entry name" value="FIBRONECTIN TYPE-III DOMAIN-CONTAINING PROTEIN-RELATED"/>
    <property type="match status" value="1"/>
</dbReference>
<feature type="signal peptide" evidence="1">
    <location>
        <begin position="1"/>
        <end position="20"/>
    </location>
</feature>
<gene>
    <name evidence="2" type="ORF">BJX66DRAFT_331004</name>
</gene>
<dbReference type="Proteomes" id="UP001610563">
    <property type="component" value="Unassembled WGS sequence"/>
</dbReference>
<feature type="chain" id="PRO_5045439272" evidence="1">
    <location>
        <begin position="21"/>
        <end position="912"/>
    </location>
</feature>
<dbReference type="PANTHER" id="PTHR35040">
    <property type="match status" value="1"/>
</dbReference>
<proteinExistence type="predicted"/>
<dbReference type="SUPFAM" id="SSF52266">
    <property type="entry name" value="SGNH hydrolase"/>
    <property type="match status" value="1"/>
</dbReference>
<dbReference type="Gene3D" id="3.40.50.1110">
    <property type="entry name" value="SGNH hydrolase"/>
    <property type="match status" value="1"/>
</dbReference>